<dbReference type="OrthoDB" id="431715at2759"/>
<keyword evidence="10" id="KW-1185">Reference proteome</keyword>
<comment type="caution">
    <text evidence="9">The sequence shown here is derived from an EMBL/GenBank/DDBJ whole genome shotgun (WGS) entry which is preliminary data.</text>
</comment>
<feature type="domain" description="U3 small nucleolar RNA-associated protein 15 C-terminal" evidence="8">
    <location>
        <begin position="406"/>
        <end position="568"/>
    </location>
</feature>
<dbReference type="PROSITE" id="PS00678">
    <property type="entry name" value="WD_REPEATS_1"/>
    <property type="match status" value="1"/>
</dbReference>
<dbReference type="EMBL" id="LGUA01001382">
    <property type="protein sequence ID" value="OAX78663.1"/>
    <property type="molecule type" value="Genomic_DNA"/>
</dbReference>
<dbReference type="FunFam" id="2.130.10.10:FF:000867">
    <property type="entry name" value="Small nucleolar ribonucleoprotein complex subunit Utp15, putative"/>
    <property type="match status" value="1"/>
</dbReference>
<dbReference type="PANTHER" id="PTHR19924">
    <property type="entry name" value="UTP15 U3 SMALL NUCLEOLAR RNA-ASSOCIATED PROTEIN 15 FAMILY MEMBER"/>
    <property type="match status" value="1"/>
</dbReference>
<evidence type="ECO:0000256" key="5">
    <source>
        <dbReference type="ARBA" id="ARBA00023242"/>
    </source>
</evidence>
<feature type="repeat" description="WD" evidence="6">
    <location>
        <begin position="274"/>
        <end position="306"/>
    </location>
</feature>
<feature type="region of interest" description="Disordered" evidence="7">
    <location>
        <begin position="39"/>
        <end position="73"/>
    </location>
</feature>
<keyword evidence="3 6" id="KW-0853">WD repeat</keyword>
<dbReference type="InterPro" id="IPR018983">
    <property type="entry name" value="U3_snoRNA-assocProt_15_C"/>
</dbReference>
<evidence type="ECO:0000256" key="3">
    <source>
        <dbReference type="ARBA" id="ARBA00022574"/>
    </source>
</evidence>
<sequence length="571" mass="62209">MAAPVLPLPQTKLPSIPSTRLTPEQQYWRSFRNPLLLPSPSNSPINHISQPSLPASTSSSSSSSSTSTTPPDLFTVTTGARVQLYSIRTRKLLKTLTRFDDIARCASVRADGRILAASDDGGTIQVFDIHSRAILKTWREHKQPVWAVKFSPADPTALLSASDDRTVRLWDLPSERSVQTFVGHADYVRSAGFIPAAGGGRGGDLLYSGGYDGLVKVWDSRAAAGLGGRSVMTFKMRGPVESVLPLRAGTTILAAAENKIAVLDIVAGKPLHVIKSHQKTVTALSLASGGRRVVSGALDGHMKVFETTGWNVVGGSKYPSPILSLGVITTGSDMEDKHIAVGMQSGLLSIRTRLSGEQKVRERERQREMQALLEGKLDEHDKRVAAKQQKQKRGKGWEKRLRGMDFVGEGVDIVIDAQDPSASARKRKREQPWELDLRKGRYAAALDAVLSPSITNNNNNTNTATNNKINILTLLTALRHRSALRAALSGRDEVTLQPVLQWVYKSITDPRVVDLCVEVAMNILDIYSGNLGQSAVIDGIVEKLHVRVQEEVDRAQQAWMTKGMLGMLSIS</sequence>
<dbReference type="SMART" id="SM00320">
    <property type="entry name" value="WD40"/>
    <property type="match status" value="5"/>
</dbReference>
<feature type="compositionally biased region" description="Low complexity" evidence="7">
    <location>
        <begin position="39"/>
        <end position="69"/>
    </location>
</feature>
<evidence type="ECO:0000313" key="10">
    <source>
        <dbReference type="Proteomes" id="UP000091918"/>
    </source>
</evidence>
<dbReference type="Pfam" id="PF00400">
    <property type="entry name" value="WD40"/>
    <property type="match status" value="3"/>
</dbReference>
<dbReference type="CDD" id="cd00200">
    <property type="entry name" value="WD40"/>
    <property type="match status" value="1"/>
</dbReference>
<evidence type="ECO:0000256" key="6">
    <source>
        <dbReference type="PROSITE-ProRule" id="PRU00221"/>
    </source>
</evidence>
<dbReference type="STRING" id="1658172.A0A1B7NPB4"/>
<protein>
    <recommendedName>
        <fullName evidence="8">U3 small nucleolar RNA-associated protein 15 C-terminal domain-containing protein</fullName>
    </recommendedName>
</protein>
<dbReference type="Pfam" id="PF09384">
    <property type="entry name" value="UTP15_C"/>
    <property type="match status" value="1"/>
</dbReference>
<dbReference type="PROSITE" id="PS50082">
    <property type="entry name" value="WD_REPEATS_2"/>
    <property type="match status" value="3"/>
</dbReference>
<dbReference type="InterPro" id="IPR020472">
    <property type="entry name" value="WD40_PAC1"/>
</dbReference>
<feature type="repeat" description="WD" evidence="6">
    <location>
        <begin position="138"/>
        <end position="180"/>
    </location>
</feature>
<evidence type="ECO:0000256" key="4">
    <source>
        <dbReference type="ARBA" id="ARBA00022737"/>
    </source>
</evidence>
<evidence type="ECO:0000313" key="9">
    <source>
        <dbReference type="EMBL" id="OAX78663.1"/>
    </source>
</evidence>
<keyword evidence="4" id="KW-0677">Repeat</keyword>
<keyword evidence="5" id="KW-0539">Nucleus</keyword>
<accession>A0A1B7NPB4</accession>
<dbReference type="InterPro" id="IPR001680">
    <property type="entry name" value="WD40_rpt"/>
</dbReference>
<dbReference type="InterPro" id="IPR019775">
    <property type="entry name" value="WD40_repeat_CS"/>
</dbReference>
<dbReference type="InterPro" id="IPR036322">
    <property type="entry name" value="WD40_repeat_dom_sf"/>
</dbReference>
<evidence type="ECO:0000256" key="1">
    <source>
        <dbReference type="ARBA" id="ARBA00004604"/>
    </source>
</evidence>
<dbReference type="AlphaFoldDB" id="A0A1B7NPB4"/>
<dbReference type="GO" id="GO:0005730">
    <property type="term" value="C:nucleolus"/>
    <property type="evidence" value="ECO:0007669"/>
    <property type="project" value="UniProtKB-SubCell"/>
</dbReference>
<gene>
    <name evidence="9" type="ORF">ACJ72_07025</name>
</gene>
<dbReference type="InterPro" id="IPR015943">
    <property type="entry name" value="WD40/YVTN_repeat-like_dom_sf"/>
</dbReference>
<name>A0A1B7NPB4_9EURO</name>
<evidence type="ECO:0000256" key="7">
    <source>
        <dbReference type="SAM" id="MobiDB-lite"/>
    </source>
</evidence>
<proteinExistence type="predicted"/>
<dbReference type="PROSITE" id="PS50294">
    <property type="entry name" value="WD_REPEATS_REGION"/>
    <property type="match status" value="2"/>
</dbReference>
<dbReference type="PANTHER" id="PTHR19924:SF26">
    <property type="entry name" value="U3 SMALL NUCLEOLAR RNA-ASSOCIATED PROTEIN 15 HOMOLOG"/>
    <property type="match status" value="1"/>
</dbReference>
<feature type="region of interest" description="Disordered" evidence="7">
    <location>
        <begin position="1"/>
        <end position="20"/>
    </location>
</feature>
<dbReference type="Proteomes" id="UP000091918">
    <property type="component" value="Unassembled WGS sequence"/>
</dbReference>
<dbReference type="SUPFAM" id="SSF50978">
    <property type="entry name" value="WD40 repeat-like"/>
    <property type="match status" value="1"/>
</dbReference>
<evidence type="ECO:0000256" key="2">
    <source>
        <dbReference type="ARBA" id="ARBA00022552"/>
    </source>
</evidence>
<dbReference type="Gene3D" id="2.130.10.10">
    <property type="entry name" value="YVTN repeat-like/Quinoprotein amine dehydrogenase"/>
    <property type="match status" value="2"/>
</dbReference>
<comment type="subcellular location">
    <subcellularLocation>
        <location evidence="1">Nucleus</location>
        <location evidence="1">Nucleolus</location>
    </subcellularLocation>
</comment>
<keyword evidence="2" id="KW-0698">rRNA processing</keyword>
<dbReference type="PRINTS" id="PR00320">
    <property type="entry name" value="GPROTEINBRPT"/>
</dbReference>
<evidence type="ECO:0000259" key="8">
    <source>
        <dbReference type="Pfam" id="PF09384"/>
    </source>
</evidence>
<organism evidence="9 10">
    <name type="scientific">Emergomyces africanus</name>
    <dbReference type="NCBI Taxonomy" id="1955775"/>
    <lineage>
        <taxon>Eukaryota</taxon>
        <taxon>Fungi</taxon>
        <taxon>Dikarya</taxon>
        <taxon>Ascomycota</taxon>
        <taxon>Pezizomycotina</taxon>
        <taxon>Eurotiomycetes</taxon>
        <taxon>Eurotiomycetidae</taxon>
        <taxon>Onygenales</taxon>
        <taxon>Ajellomycetaceae</taxon>
        <taxon>Emergomyces</taxon>
    </lineage>
</organism>
<dbReference type="GO" id="GO:0006364">
    <property type="term" value="P:rRNA processing"/>
    <property type="evidence" value="ECO:0007669"/>
    <property type="project" value="UniProtKB-KW"/>
</dbReference>
<dbReference type="GO" id="GO:0045943">
    <property type="term" value="P:positive regulation of transcription by RNA polymerase I"/>
    <property type="evidence" value="ECO:0007669"/>
    <property type="project" value="TreeGrafter"/>
</dbReference>
<feature type="repeat" description="WD" evidence="6">
    <location>
        <begin position="181"/>
        <end position="219"/>
    </location>
</feature>
<reference evidence="9 10" key="1">
    <citation type="submission" date="2015-07" db="EMBL/GenBank/DDBJ databases">
        <title>Emmonsia species relationships and genome sequence.</title>
        <authorList>
            <person name="Cuomo C.A."/>
            <person name="Schwartz I.S."/>
            <person name="Kenyon C."/>
            <person name="de Hoog G.S."/>
            <person name="Govender N.P."/>
            <person name="Botha A."/>
            <person name="Moreno L."/>
            <person name="de Vries M."/>
            <person name="Munoz J.F."/>
            <person name="Stielow J.B."/>
        </authorList>
    </citation>
    <scope>NUCLEOTIDE SEQUENCE [LARGE SCALE GENOMIC DNA]</scope>
    <source>
        <strain evidence="9 10">CBS 136260</strain>
    </source>
</reference>